<dbReference type="AlphaFoldDB" id="A0A4V2SKX6"/>
<keyword evidence="3" id="KW-1185">Reference proteome</keyword>
<proteinExistence type="predicted"/>
<keyword evidence="1" id="KW-0472">Membrane</keyword>
<organism evidence="2 3">
    <name type="scientific">Tenacibaculum skagerrakense</name>
    <dbReference type="NCBI Taxonomy" id="186571"/>
    <lineage>
        <taxon>Bacteria</taxon>
        <taxon>Pseudomonadati</taxon>
        <taxon>Bacteroidota</taxon>
        <taxon>Flavobacteriia</taxon>
        <taxon>Flavobacteriales</taxon>
        <taxon>Flavobacteriaceae</taxon>
        <taxon>Tenacibaculum</taxon>
    </lineage>
</organism>
<keyword evidence="1" id="KW-1133">Transmembrane helix</keyword>
<gene>
    <name evidence="2" type="ORF">EV195_1226</name>
</gene>
<accession>A0A4V2SKX6</accession>
<name>A0A4V2SKX6_9FLAO</name>
<dbReference type="EMBL" id="SLXM01000022">
    <property type="protein sequence ID" value="TCP21186.1"/>
    <property type="molecule type" value="Genomic_DNA"/>
</dbReference>
<evidence type="ECO:0000256" key="1">
    <source>
        <dbReference type="SAM" id="Phobius"/>
    </source>
</evidence>
<evidence type="ECO:0000313" key="3">
    <source>
        <dbReference type="Proteomes" id="UP000294564"/>
    </source>
</evidence>
<feature type="transmembrane region" description="Helical" evidence="1">
    <location>
        <begin position="30"/>
        <end position="50"/>
    </location>
</feature>
<protein>
    <submittedName>
        <fullName evidence="2">Uncharacterized protein</fullName>
    </submittedName>
</protein>
<keyword evidence="1" id="KW-0812">Transmembrane</keyword>
<dbReference type="Proteomes" id="UP000294564">
    <property type="component" value="Unassembled WGS sequence"/>
</dbReference>
<sequence>MFILLVLINLLVLTFLSTNKEKIINWIPVLIYSGLLTIFFLIFLTQSVLISNEKLILKNIFGMTINKLDLKKQYLRKIKKRNATFEGEAITGLFRKKYGSSTTIYFKSEYQKKKIWINGHILTDKGLDNLIKSTKKRNLC</sequence>
<reference evidence="2 3" key="1">
    <citation type="submission" date="2019-03" db="EMBL/GenBank/DDBJ databases">
        <title>Genomic Encyclopedia of Type Strains, Phase IV (KMG-IV): sequencing the most valuable type-strain genomes for metagenomic binning, comparative biology and taxonomic classification.</title>
        <authorList>
            <person name="Goeker M."/>
        </authorList>
    </citation>
    <scope>NUCLEOTIDE SEQUENCE [LARGE SCALE GENOMIC DNA]</scope>
    <source>
        <strain evidence="2 3">DSM 14836</strain>
    </source>
</reference>
<evidence type="ECO:0000313" key="2">
    <source>
        <dbReference type="EMBL" id="TCP21186.1"/>
    </source>
</evidence>
<comment type="caution">
    <text evidence="2">The sequence shown here is derived from an EMBL/GenBank/DDBJ whole genome shotgun (WGS) entry which is preliminary data.</text>
</comment>